<reference evidence="15 16" key="1">
    <citation type="journal article" date="2004" name="Nature">
        <title>Genome evolution in yeasts.</title>
        <authorList>
            <consortium name="Genolevures"/>
            <person name="Dujon B."/>
            <person name="Sherman D."/>
            <person name="Fischer G."/>
            <person name="Durrens P."/>
            <person name="Casaregola S."/>
            <person name="Lafontaine I."/>
            <person name="de Montigny J."/>
            <person name="Marck C."/>
            <person name="Neuveglise C."/>
            <person name="Talla E."/>
            <person name="Goffard N."/>
            <person name="Frangeul L."/>
            <person name="Aigle M."/>
            <person name="Anthouard V."/>
            <person name="Babour A."/>
            <person name="Barbe V."/>
            <person name="Barnay S."/>
            <person name="Blanchin S."/>
            <person name="Beckerich J.M."/>
            <person name="Beyne E."/>
            <person name="Bleykasten C."/>
            <person name="Boisrame A."/>
            <person name="Boyer J."/>
            <person name="Cattolico L."/>
            <person name="Confanioleri F."/>
            <person name="de Daruvar A."/>
            <person name="Despons L."/>
            <person name="Fabre E."/>
            <person name="Fairhead C."/>
            <person name="Ferry-Dumazet H."/>
            <person name="Groppi A."/>
            <person name="Hantraye F."/>
            <person name="Hennequin C."/>
            <person name="Jauniaux N."/>
            <person name="Joyet P."/>
            <person name="Kachouri R."/>
            <person name="Kerrest A."/>
            <person name="Koszul R."/>
            <person name="Lemaire M."/>
            <person name="Lesur I."/>
            <person name="Ma L."/>
            <person name="Muller H."/>
            <person name="Nicaud J.M."/>
            <person name="Nikolski M."/>
            <person name="Oztas S."/>
            <person name="Ozier-Kalogeropoulos O."/>
            <person name="Pellenz S."/>
            <person name="Potier S."/>
            <person name="Richard G.F."/>
            <person name="Straub M.L."/>
            <person name="Suleau A."/>
            <person name="Swennene D."/>
            <person name="Tekaia F."/>
            <person name="Wesolowski-Louvel M."/>
            <person name="Westhof E."/>
            <person name="Wirth B."/>
            <person name="Zeniou-Meyer M."/>
            <person name="Zivanovic I."/>
            <person name="Bolotin-Fukuhara M."/>
            <person name="Thierry A."/>
            <person name="Bouchier C."/>
            <person name="Caudron B."/>
            <person name="Scarpelli C."/>
            <person name="Gaillardin C."/>
            <person name="Weissenbach J."/>
            <person name="Wincker P."/>
            <person name="Souciet J.L."/>
        </authorList>
    </citation>
    <scope>NUCLEOTIDE SEQUENCE [LARGE SCALE GENOMIC DNA]</scope>
    <source>
        <strain evidence="16">ATCC 36239 / CBS 767 / BCRC 21394 / JCM 1990 / NBRC 0083 / IGC 2968</strain>
    </source>
</reference>
<dbReference type="OrthoDB" id="10266042at2759"/>
<evidence type="ECO:0000256" key="2">
    <source>
        <dbReference type="ARBA" id="ARBA00010516"/>
    </source>
</evidence>
<keyword evidence="10" id="KW-0968">Cytoplasmic vesicle</keyword>
<dbReference type="eggNOG" id="KOG2635">
    <property type="taxonomic scope" value="Eukaryota"/>
</dbReference>
<feature type="coiled-coil region" evidence="12">
    <location>
        <begin position="137"/>
        <end position="171"/>
    </location>
</feature>
<keyword evidence="4 11" id="KW-0813">Transport</keyword>
<dbReference type="GO" id="GO:0090167">
    <property type="term" value="P:Golgi distribution to daughter cells"/>
    <property type="evidence" value="ECO:0007669"/>
    <property type="project" value="EnsemblFungi"/>
</dbReference>
<dbReference type="InterPro" id="IPR022775">
    <property type="entry name" value="AP_mu_sigma_su"/>
</dbReference>
<evidence type="ECO:0000256" key="9">
    <source>
        <dbReference type="ARBA" id="ARBA00023136"/>
    </source>
</evidence>
<dbReference type="FunFam" id="3.30.450.60:FF:000003">
    <property type="entry name" value="Coatomer subunit delta"/>
    <property type="match status" value="1"/>
</dbReference>
<dbReference type="PROSITE" id="PS51072">
    <property type="entry name" value="MHD"/>
    <property type="match status" value="1"/>
</dbReference>
<dbReference type="GO" id="GO:0000139">
    <property type="term" value="C:Golgi membrane"/>
    <property type="evidence" value="ECO:0007669"/>
    <property type="project" value="UniProtKB-SubCell"/>
</dbReference>
<keyword evidence="12" id="KW-0175">Coiled coil</keyword>
<evidence type="ECO:0000256" key="11">
    <source>
        <dbReference type="RuleBase" id="RU366052"/>
    </source>
</evidence>
<dbReference type="HOGENOM" id="CLU_019988_3_0_1"/>
<evidence type="ECO:0000256" key="5">
    <source>
        <dbReference type="ARBA" id="ARBA00022490"/>
    </source>
</evidence>
<dbReference type="GeneID" id="2903641"/>
<gene>
    <name evidence="15" type="ordered locus">DEHA2F14366g</name>
</gene>
<dbReference type="EMBL" id="CR382138">
    <property type="protein sequence ID" value="CAG89347.2"/>
    <property type="molecule type" value="Genomic_DNA"/>
</dbReference>
<dbReference type="STRING" id="284592.Q6BLD4"/>
<keyword evidence="16" id="KW-1185">Reference proteome</keyword>
<evidence type="ECO:0000313" key="15">
    <source>
        <dbReference type="EMBL" id="CAG89347.2"/>
    </source>
</evidence>
<evidence type="ECO:0000256" key="13">
    <source>
        <dbReference type="SAM" id="MobiDB-lite"/>
    </source>
</evidence>
<comment type="similarity">
    <text evidence="2 11">Belongs to the adaptor complexes medium subunit family. Delta-COP subfamily.</text>
</comment>
<evidence type="ECO:0000256" key="10">
    <source>
        <dbReference type="ARBA" id="ARBA00023329"/>
    </source>
</evidence>
<dbReference type="PANTHER" id="PTHR10121">
    <property type="entry name" value="COATOMER SUBUNIT DELTA"/>
    <property type="match status" value="1"/>
</dbReference>
<dbReference type="GO" id="GO:0006888">
    <property type="term" value="P:endoplasmic reticulum to Golgi vesicle-mediated transport"/>
    <property type="evidence" value="ECO:0007669"/>
    <property type="project" value="EnsemblFungi"/>
</dbReference>
<feature type="region of interest" description="Disordered" evidence="13">
    <location>
        <begin position="199"/>
        <end position="239"/>
    </location>
</feature>
<evidence type="ECO:0000256" key="3">
    <source>
        <dbReference type="ARBA" id="ARBA00011775"/>
    </source>
</evidence>
<dbReference type="Pfam" id="PF01217">
    <property type="entry name" value="Clat_adaptor_s"/>
    <property type="match status" value="1"/>
</dbReference>
<comment type="function">
    <text evidence="11">The coatomer is a cytosolic protein complex that binds to dilysine motifs and reversibly associates with Golgi non-clathrin-coated vesicles, which further mediate biosynthetic protein transport from the ER, via the Golgi up to the trans Golgi network.</text>
</comment>
<accession>Q6BLD4</accession>
<evidence type="ECO:0000256" key="1">
    <source>
        <dbReference type="ARBA" id="ARBA00004255"/>
    </source>
</evidence>
<name>Q6BLD4_DEBHA</name>
<dbReference type="CDD" id="cd09254">
    <property type="entry name" value="AP_delta-COPI_MHD"/>
    <property type="match status" value="1"/>
</dbReference>
<dbReference type="InterPro" id="IPR027059">
    <property type="entry name" value="Coatomer_dsu"/>
</dbReference>
<evidence type="ECO:0000256" key="12">
    <source>
        <dbReference type="SAM" id="Coils"/>
    </source>
</evidence>
<dbReference type="VEuPathDB" id="FungiDB:DEHA2F14366g"/>
<dbReference type="Pfam" id="PF00928">
    <property type="entry name" value="Adap_comp_sub"/>
    <property type="match status" value="1"/>
</dbReference>
<dbReference type="InterPro" id="IPR011012">
    <property type="entry name" value="Longin-like_dom_sf"/>
</dbReference>
<dbReference type="Proteomes" id="UP000000599">
    <property type="component" value="Chromosome F"/>
</dbReference>
<evidence type="ECO:0000313" key="16">
    <source>
        <dbReference type="Proteomes" id="UP000000599"/>
    </source>
</evidence>
<dbReference type="GO" id="GO:0015031">
    <property type="term" value="P:protein transport"/>
    <property type="evidence" value="ECO:0007669"/>
    <property type="project" value="UniProtKB-KW"/>
</dbReference>
<dbReference type="FunCoup" id="Q6BLD4">
    <property type="interactions" value="1205"/>
</dbReference>
<sequence>MVVLAASICTRGGKALLSRQFRDVTKDRITALLANFPSLISNSGSQHTTVEDEHVRYVYQPLEEFYIVLITTKHSNILQDIDTLHLFASTVSNMLRVVDEREIFENAFQILSAFDEIINLGFKENLTLSQVQTFLEMDSHEEKIQEIIERNKELEATEERKRRAKEIQRKELARRNLEQTSAPIINSSFGYDSYQNQFNSSNQSTYQPTPSIEQSVSNTTLSSKPVSSRGGLQLGKKTGRVAEQNQPLLTQNQPSFSHAAATQVQQQIPNQPASFPVSQTSSPAPQTPKVPNNGILITVNEKVTAELTREGSVVSSEVKGDLQLRINNTELASSKILLKTGDKSSGVQYKTHPNVDRNLFTQQNVIGLKDKTKPFPSNDQSLGVLRWRAVGKNDDSSLLPIVITAWVTSNDGNADVTLEYELTSDYVESHQSQGSLENIKILVPLPSPDVNLKDESGNIGYDVTEYGVVFSIESIPLDNPQGSFEFSIPSPDEDSLFPMELQFDINKTDANETDTCLGKVQVLDIVSNNEDEESLPFDLHSNLSSDGYQVS</sequence>
<keyword evidence="5 11" id="KW-0963">Cytoplasm</keyword>
<keyword evidence="9 11" id="KW-0472">Membrane</keyword>
<dbReference type="GO" id="GO:0006890">
    <property type="term" value="P:retrograde vesicle-mediated transport, Golgi to endoplasmic reticulum"/>
    <property type="evidence" value="ECO:0007669"/>
    <property type="project" value="UniProtKB-UniRule"/>
</dbReference>
<organism evidence="15 16">
    <name type="scientific">Debaryomyces hansenii (strain ATCC 36239 / CBS 767 / BCRC 21394 / JCM 1990 / NBRC 0083 / IGC 2968)</name>
    <name type="common">Yeast</name>
    <name type="synonym">Torulaspora hansenii</name>
    <dbReference type="NCBI Taxonomy" id="284592"/>
    <lineage>
        <taxon>Eukaryota</taxon>
        <taxon>Fungi</taxon>
        <taxon>Dikarya</taxon>
        <taxon>Ascomycota</taxon>
        <taxon>Saccharomycotina</taxon>
        <taxon>Pichiomycetes</taxon>
        <taxon>Debaryomycetaceae</taxon>
        <taxon>Debaryomyces</taxon>
    </lineage>
</organism>
<dbReference type="InterPro" id="IPR036168">
    <property type="entry name" value="AP2_Mu_C_sf"/>
</dbReference>
<feature type="compositionally biased region" description="Polar residues" evidence="13">
    <location>
        <begin position="256"/>
        <end position="284"/>
    </location>
</feature>
<dbReference type="SUPFAM" id="SSF49447">
    <property type="entry name" value="Second domain of Mu2 adaptin subunit (ap50) of ap2 adaptor"/>
    <property type="match status" value="1"/>
</dbReference>
<dbReference type="Gene3D" id="3.30.450.60">
    <property type="match status" value="1"/>
</dbReference>
<feature type="region of interest" description="Disordered" evidence="13">
    <location>
        <begin position="256"/>
        <end position="292"/>
    </location>
</feature>
<dbReference type="RefSeq" id="XP_460987.2">
    <property type="nucleotide sequence ID" value="XM_460987.1"/>
</dbReference>
<evidence type="ECO:0000256" key="6">
    <source>
        <dbReference type="ARBA" id="ARBA00022892"/>
    </source>
</evidence>
<dbReference type="CDD" id="cd14830">
    <property type="entry name" value="Delta_COP_N"/>
    <property type="match status" value="1"/>
</dbReference>
<feature type="compositionally biased region" description="Polar residues" evidence="13">
    <location>
        <begin position="208"/>
        <end position="226"/>
    </location>
</feature>
<dbReference type="AlphaFoldDB" id="Q6BLD4"/>
<feature type="domain" description="MHD" evidence="14">
    <location>
        <begin position="292"/>
        <end position="551"/>
    </location>
</feature>
<dbReference type="GO" id="GO:0030126">
    <property type="term" value="C:COPI vesicle coat"/>
    <property type="evidence" value="ECO:0007669"/>
    <property type="project" value="UniProtKB-UniRule"/>
</dbReference>
<dbReference type="KEGG" id="dha:DEHA2F14366g"/>
<dbReference type="Gene3D" id="2.60.40.1170">
    <property type="entry name" value="Mu homology domain, subdomain B"/>
    <property type="match status" value="2"/>
</dbReference>
<dbReference type="OMA" id="VQFRTHP"/>
<dbReference type="InterPro" id="IPR028565">
    <property type="entry name" value="MHD"/>
</dbReference>
<keyword evidence="8 11" id="KW-0333">Golgi apparatus</keyword>
<protein>
    <recommendedName>
        <fullName evidence="11">Coatomer subunit delta</fullName>
    </recommendedName>
</protein>
<comment type="subcellular location">
    <subcellularLocation>
        <location evidence="11">Cytoplasm</location>
    </subcellularLocation>
    <subcellularLocation>
        <location evidence="1 11">Golgi apparatus membrane</location>
        <topology evidence="1 11">Peripheral membrane protein</topology>
        <orientation evidence="1 11">Cytoplasmic side</orientation>
    </subcellularLocation>
    <subcellularLocation>
        <location evidence="11">Cytoplasmic vesicle</location>
        <location evidence="11">COPI-coated vesicle membrane</location>
        <topology evidence="11">Peripheral membrane protein</topology>
        <orientation evidence="11">Cytoplasmic side</orientation>
    </subcellularLocation>
</comment>
<evidence type="ECO:0000259" key="14">
    <source>
        <dbReference type="PROSITE" id="PS51072"/>
    </source>
</evidence>
<evidence type="ECO:0000256" key="8">
    <source>
        <dbReference type="ARBA" id="ARBA00023034"/>
    </source>
</evidence>
<comment type="subunit">
    <text evidence="3 11">Oligomeric complex that consists of at least the alpha, beta, beta', gamma, delta, epsilon and zeta subunits.</text>
</comment>
<evidence type="ECO:0000256" key="7">
    <source>
        <dbReference type="ARBA" id="ARBA00022927"/>
    </source>
</evidence>
<proteinExistence type="inferred from homology"/>
<keyword evidence="7 11" id="KW-0653">Protein transport</keyword>
<dbReference type="PANTHER" id="PTHR10121:SF0">
    <property type="entry name" value="COATOMER SUBUNIT DELTA"/>
    <property type="match status" value="1"/>
</dbReference>
<dbReference type="SUPFAM" id="SSF64356">
    <property type="entry name" value="SNARE-like"/>
    <property type="match status" value="1"/>
</dbReference>
<dbReference type="InParanoid" id="Q6BLD4"/>
<keyword evidence="6 11" id="KW-0931">ER-Golgi transport</keyword>
<evidence type="ECO:0000256" key="4">
    <source>
        <dbReference type="ARBA" id="ARBA00022448"/>
    </source>
</evidence>